<protein>
    <submittedName>
        <fullName evidence="3">Uncharacterized protein</fullName>
    </submittedName>
</protein>
<dbReference type="Proteomes" id="UP001497600">
    <property type="component" value="Chromosome G"/>
</dbReference>
<feature type="signal peptide" evidence="2">
    <location>
        <begin position="1"/>
        <end position="16"/>
    </location>
</feature>
<feature type="compositionally biased region" description="Acidic residues" evidence="1">
    <location>
        <begin position="81"/>
        <end position="111"/>
    </location>
</feature>
<keyword evidence="2" id="KW-0732">Signal</keyword>
<evidence type="ECO:0000313" key="4">
    <source>
        <dbReference type="Proteomes" id="UP001497600"/>
    </source>
</evidence>
<accession>A0ABP0EJI7</accession>
<evidence type="ECO:0000256" key="2">
    <source>
        <dbReference type="SAM" id="SignalP"/>
    </source>
</evidence>
<evidence type="ECO:0000256" key="1">
    <source>
        <dbReference type="SAM" id="MobiDB-lite"/>
    </source>
</evidence>
<organism evidence="3 4">
    <name type="scientific">[Candida] anglica</name>
    <dbReference type="NCBI Taxonomy" id="148631"/>
    <lineage>
        <taxon>Eukaryota</taxon>
        <taxon>Fungi</taxon>
        <taxon>Dikarya</taxon>
        <taxon>Ascomycota</taxon>
        <taxon>Saccharomycotina</taxon>
        <taxon>Pichiomycetes</taxon>
        <taxon>Debaryomycetaceae</taxon>
        <taxon>Kurtzmaniella</taxon>
    </lineage>
</organism>
<dbReference type="EMBL" id="OZ004259">
    <property type="protein sequence ID" value="CAK7918761.1"/>
    <property type="molecule type" value="Genomic_DNA"/>
</dbReference>
<feature type="region of interest" description="Disordered" evidence="1">
    <location>
        <begin position="76"/>
        <end position="130"/>
    </location>
</feature>
<proteinExistence type="predicted"/>
<reference evidence="3 4" key="1">
    <citation type="submission" date="2024-01" db="EMBL/GenBank/DDBJ databases">
        <authorList>
            <consortium name="Genoscope - CEA"/>
            <person name="William W."/>
        </authorList>
    </citation>
    <scope>NUCLEOTIDE SEQUENCE [LARGE SCALE GENOMIC DNA]</scope>
    <source>
        <strain evidence="3 4">29B2s-10</strain>
    </source>
</reference>
<keyword evidence="4" id="KW-1185">Reference proteome</keyword>
<gene>
    <name evidence="3" type="ORF">CAAN4_G14774</name>
</gene>
<evidence type="ECO:0000313" key="3">
    <source>
        <dbReference type="EMBL" id="CAK7918761.1"/>
    </source>
</evidence>
<feature type="chain" id="PRO_5046412937" evidence="2">
    <location>
        <begin position="17"/>
        <end position="130"/>
    </location>
</feature>
<name>A0ABP0EJI7_9ASCO</name>
<sequence length="130" mass="15152">MKYMVILLISLGMTSAVSFNLVRRPIEKRDTPLEVLRNAKNAAKEATKAKLLDHLTKTDRLRMLEKQYEIDVMSGLVSIKEEDEDDTEEEDTEDETEQEMDSFEEVFDEENPEHRYNAGRTSKLKEQPEI</sequence>